<dbReference type="InterPro" id="IPR011991">
    <property type="entry name" value="ArsR-like_HTH"/>
</dbReference>
<dbReference type="GO" id="GO:0003700">
    <property type="term" value="F:DNA-binding transcription factor activity"/>
    <property type="evidence" value="ECO:0007669"/>
    <property type="project" value="InterPro"/>
</dbReference>
<dbReference type="Gene3D" id="1.10.10.10">
    <property type="entry name" value="Winged helix-like DNA-binding domain superfamily/Winged helix DNA-binding domain"/>
    <property type="match status" value="1"/>
</dbReference>
<feature type="domain" description="HTH arsR-type" evidence="4">
    <location>
        <begin position="1"/>
        <end position="88"/>
    </location>
</feature>
<dbReference type="PANTHER" id="PTHR33154:SF18">
    <property type="entry name" value="ARSENICAL RESISTANCE OPERON REPRESSOR"/>
    <property type="match status" value="1"/>
</dbReference>
<proteinExistence type="predicted"/>
<accession>A0A8J3ZTN4</accession>
<evidence type="ECO:0000313" key="5">
    <source>
        <dbReference type="EMBL" id="GIJ68205.1"/>
    </source>
</evidence>
<evidence type="ECO:0000256" key="1">
    <source>
        <dbReference type="ARBA" id="ARBA00023015"/>
    </source>
</evidence>
<dbReference type="Pfam" id="PF01022">
    <property type="entry name" value="HTH_5"/>
    <property type="match status" value="1"/>
</dbReference>
<name>A0A8J3ZTN4_9ACTN</name>
<sequence length="88" mass="9380">MLAVVADPVRWRLLAHLADGATRCVCDLQPVAAVAPNLLSYHLRVLREAGLVSAARRGRWMDYTVTADASARLRAALPAVGTAAGESR</sequence>
<dbReference type="CDD" id="cd00090">
    <property type="entry name" value="HTH_ARSR"/>
    <property type="match status" value="1"/>
</dbReference>
<dbReference type="SMART" id="SM00418">
    <property type="entry name" value="HTH_ARSR"/>
    <property type="match status" value="1"/>
</dbReference>
<comment type="caution">
    <text evidence="5">The sequence shown here is derived from an EMBL/GenBank/DDBJ whole genome shotgun (WGS) entry which is preliminary data.</text>
</comment>
<organism evidence="5 6">
    <name type="scientific">Virgisporangium ochraceum</name>
    <dbReference type="NCBI Taxonomy" id="65505"/>
    <lineage>
        <taxon>Bacteria</taxon>
        <taxon>Bacillati</taxon>
        <taxon>Actinomycetota</taxon>
        <taxon>Actinomycetes</taxon>
        <taxon>Micromonosporales</taxon>
        <taxon>Micromonosporaceae</taxon>
        <taxon>Virgisporangium</taxon>
    </lineage>
</organism>
<dbReference type="PROSITE" id="PS50987">
    <property type="entry name" value="HTH_ARSR_2"/>
    <property type="match status" value="1"/>
</dbReference>
<dbReference type="EMBL" id="BOPH01000038">
    <property type="protein sequence ID" value="GIJ68205.1"/>
    <property type="molecule type" value="Genomic_DNA"/>
</dbReference>
<keyword evidence="3" id="KW-0804">Transcription</keyword>
<dbReference type="AlphaFoldDB" id="A0A8J3ZTN4"/>
<dbReference type="Proteomes" id="UP000635606">
    <property type="component" value="Unassembled WGS sequence"/>
</dbReference>
<dbReference type="NCBIfam" id="NF033788">
    <property type="entry name" value="HTH_metalloreg"/>
    <property type="match status" value="1"/>
</dbReference>
<protein>
    <recommendedName>
        <fullName evidence="4">HTH arsR-type domain-containing protein</fullName>
    </recommendedName>
</protein>
<dbReference type="PANTHER" id="PTHR33154">
    <property type="entry name" value="TRANSCRIPTIONAL REGULATOR, ARSR FAMILY"/>
    <property type="match status" value="1"/>
</dbReference>
<dbReference type="GO" id="GO:0003677">
    <property type="term" value="F:DNA binding"/>
    <property type="evidence" value="ECO:0007669"/>
    <property type="project" value="UniProtKB-KW"/>
</dbReference>
<evidence type="ECO:0000259" key="4">
    <source>
        <dbReference type="PROSITE" id="PS50987"/>
    </source>
</evidence>
<reference evidence="5" key="1">
    <citation type="submission" date="2021-01" db="EMBL/GenBank/DDBJ databases">
        <title>Whole genome shotgun sequence of Virgisporangium ochraceum NBRC 16418.</title>
        <authorList>
            <person name="Komaki H."/>
            <person name="Tamura T."/>
        </authorList>
    </citation>
    <scope>NUCLEOTIDE SEQUENCE</scope>
    <source>
        <strain evidence="5">NBRC 16418</strain>
    </source>
</reference>
<dbReference type="InterPro" id="IPR001845">
    <property type="entry name" value="HTH_ArsR_DNA-bd_dom"/>
</dbReference>
<dbReference type="SUPFAM" id="SSF46785">
    <property type="entry name" value="Winged helix' DNA-binding domain"/>
    <property type="match status" value="1"/>
</dbReference>
<dbReference type="PRINTS" id="PR00778">
    <property type="entry name" value="HTHARSR"/>
</dbReference>
<evidence type="ECO:0000256" key="2">
    <source>
        <dbReference type="ARBA" id="ARBA00023125"/>
    </source>
</evidence>
<gene>
    <name evidence="5" type="ORF">Voc01_031220</name>
</gene>
<evidence type="ECO:0000256" key="3">
    <source>
        <dbReference type="ARBA" id="ARBA00023163"/>
    </source>
</evidence>
<keyword evidence="1" id="KW-0805">Transcription regulation</keyword>
<evidence type="ECO:0000313" key="6">
    <source>
        <dbReference type="Proteomes" id="UP000635606"/>
    </source>
</evidence>
<keyword evidence="6" id="KW-1185">Reference proteome</keyword>
<dbReference type="InterPro" id="IPR036390">
    <property type="entry name" value="WH_DNA-bd_sf"/>
</dbReference>
<dbReference type="InterPro" id="IPR051081">
    <property type="entry name" value="HTH_MetalResp_TranReg"/>
</dbReference>
<dbReference type="InterPro" id="IPR036388">
    <property type="entry name" value="WH-like_DNA-bd_sf"/>
</dbReference>
<keyword evidence="2" id="KW-0238">DNA-binding</keyword>